<dbReference type="InterPro" id="IPR014622">
    <property type="entry name" value="UCP036794_erythomycin"/>
</dbReference>
<dbReference type="SUPFAM" id="SSF159501">
    <property type="entry name" value="EreA/ChaN-like"/>
    <property type="match status" value="1"/>
</dbReference>
<reference evidence="2" key="1">
    <citation type="submission" date="2016-10" db="EMBL/GenBank/DDBJ databases">
        <authorList>
            <person name="Varghese N."/>
            <person name="Submissions S."/>
        </authorList>
    </citation>
    <scope>NUCLEOTIDE SEQUENCE [LARGE SCALE GENOMIC DNA]</scope>
    <source>
        <strain evidence="2">DSM 11706</strain>
    </source>
</reference>
<dbReference type="PANTHER" id="PTHR31299">
    <property type="entry name" value="ESTERASE, PUTATIVE (AFU_ORTHOLOGUE AFUA_1G05850)-RELATED"/>
    <property type="match status" value="1"/>
</dbReference>
<dbReference type="Gene3D" id="3.30.1870.10">
    <property type="entry name" value="EreA-like, domain 2"/>
    <property type="match status" value="1"/>
</dbReference>
<dbReference type="InterPro" id="IPR007815">
    <property type="entry name" value="Emycin_Estase"/>
</dbReference>
<gene>
    <name evidence="1" type="ORF">SAMN05421670_1618</name>
</gene>
<evidence type="ECO:0000313" key="2">
    <source>
        <dbReference type="Proteomes" id="UP000198734"/>
    </source>
</evidence>
<accession>A0A1I5XMK6</accession>
<dbReference type="GO" id="GO:0046677">
    <property type="term" value="P:response to antibiotic"/>
    <property type="evidence" value="ECO:0007669"/>
    <property type="project" value="InterPro"/>
</dbReference>
<dbReference type="Pfam" id="PF05139">
    <property type="entry name" value="Erythro_esteras"/>
    <property type="match status" value="1"/>
</dbReference>
<protein>
    <submittedName>
        <fullName evidence="1">Erythromycin esterase homolog</fullName>
    </submittedName>
</protein>
<proteinExistence type="predicted"/>
<dbReference type="CDD" id="cd14728">
    <property type="entry name" value="Ere-like"/>
    <property type="match status" value="1"/>
</dbReference>
<dbReference type="EMBL" id="FOXU01000002">
    <property type="protein sequence ID" value="SFQ33212.1"/>
    <property type="molecule type" value="Genomic_DNA"/>
</dbReference>
<sequence length="418" mass="48090">MFTITSHTEAIKKFALPFNTSGDFTPLLTAIGESRVVLLGEASHGTSEFYKVRAELTKRLIEEKGFTLISVEGDWPSTQRVNRFIKGYDTDLNKQNVLNVFERWPTWMWANEEISELIMWLEKHNKQLKDNRKIGFYGIDVYSLWESLDEVINYLRKTNPEGTDMAFAKKAISCFEPFNRHPETYAFSSIHISDACVEEVTKLVSSIRTNEKQYEDKEEAHLNLKINALVAQNAEEYYRAMIRSDELSWNVRDEHMVEAINEIMDYHGKDSKIIIWAHNTHIGDASATDMKKEGLTNVGEILRMQNKRENVFSVGFGTHSGEVIAADEWGTTPKRMIVPPARKDSWEDMLHGVEASDKLLIFDEVNRTFFNDWVGHRAIGVVYNPDFEAYGNYVPSRIGSRYDAFIYINKTNAISPID</sequence>
<keyword evidence="2" id="KW-1185">Reference proteome</keyword>
<evidence type="ECO:0000313" key="1">
    <source>
        <dbReference type="EMBL" id="SFQ33212.1"/>
    </source>
</evidence>
<dbReference type="PIRSF" id="PIRSF036794">
    <property type="entry name" value="UCP_erythr_ester"/>
    <property type="match status" value="1"/>
</dbReference>
<organism evidence="1 2">
    <name type="scientific">Psychrobacillus psychrotolerans</name>
    <dbReference type="NCBI Taxonomy" id="126156"/>
    <lineage>
        <taxon>Bacteria</taxon>
        <taxon>Bacillati</taxon>
        <taxon>Bacillota</taxon>
        <taxon>Bacilli</taxon>
        <taxon>Bacillales</taxon>
        <taxon>Bacillaceae</taxon>
        <taxon>Psychrobacillus</taxon>
    </lineage>
</organism>
<dbReference type="AlphaFoldDB" id="A0A1I5XMK6"/>
<dbReference type="PANTHER" id="PTHR31299:SF0">
    <property type="entry name" value="ESTERASE, PUTATIVE (AFU_ORTHOLOGUE AFUA_1G05850)-RELATED"/>
    <property type="match status" value="1"/>
</dbReference>
<dbReference type="Gene3D" id="1.20.1440.30">
    <property type="entry name" value="Biosynthetic Protein domain"/>
    <property type="match status" value="1"/>
</dbReference>
<dbReference type="Proteomes" id="UP000198734">
    <property type="component" value="Unassembled WGS sequence"/>
</dbReference>
<dbReference type="STRING" id="126156.SAMN05421670_1618"/>
<name>A0A1I5XMK6_9BACI</name>
<dbReference type="InterPro" id="IPR052036">
    <property type="entry name" value="Hydrolase/PRTase-associated"/>
</dbReference>
<dbReference type="Gene3D" id="3.40.1660.10">
    <property type="entry name" value="EreA-like (biosynthetic domain)"/>
    <property type="match status" value="1"/>
</dbReference>